<organism evidence="2">
    <name type="scientific">marine metagenome</name>
    <dbReference type="NCBI Taxonomy" id="408172"/>
    <lineage>
        <taxon>unclassified sequences</taxon>
        <taxon>metagenomes</taxon>
        <taxon>ecological metagenomes</taxon>
    </lineage>
</organism>
<dbReference type="InterPro" id="IPR029069">
    <property type="entry name" value="HotDog_dom_sf"/>
</dbReference>
<evidence type="ECO:0000313" key="2">
    <source>
        <dbReference type="EMBL" id="SUZ85471.1"/>
    </source>
</evidence>
<sequence length="152" mass="16609">MTNQIDGIDDLEGRVGQHLGYSDWHTITPEQVQKFAEATGDFQWIHLDEERAKSGPFGTTIAHGYLTLSLAPMCMAEAFVIAGDVKMGVNYGANKLRFTAPVPVGANVRMGATLKEVSRFDGGAQYTAELVFEIEGSERPACVAECIYRAYT</sequence>
<gene>
    <name evidence="2" type="ORF">METZ01_LOCUS38325</name>
</gene>
<dbReference type="CDD" id="cd03450">
    <property type="entry name" value="NodN"/>
    <property type="match status" value="1"/>
</dbReference>
<reference evidence="2" key="1">
    <citation type="submission" date="2018-05" db="EMBL/GenBank/DDBJ databases">
        <authorList>
            <person name="Lanie J.A."/>
            <person name="Ng W.-L."/>
            <person name="Kazmierczak K.M."/>
            <person name="Andrzejewski T.M."/>
            <person name="Davidsen T.M."/>
            <person name="Wayne K.J."/>
            <person name="Tettelin H."/>
            <person name="Glass J.I."/>
            <person name="Rusch D."/>
            <person name="Podicherti R."/>
            <person name="Tsui H.-C.T."/>
            <person name="Winkler M.E."/>
        </authorList>
    </citation>
    <scope>NUCLEOTIDE SEQUENCE</scope>
</reference>
<dbReference type="InterPro" id="IPR039375">
    <property type="entry name" value="NodN-like"/>
</dbReference>
<name>A0A381R183_9ZZZZ</name>
<dbReference type="AlphaFoldDB" id="A0A381R183"/>
<proteinExistence type="predicted"/>
<dbReference type="Gene3D" id="3.10.129.10">
    <property type="entry name" value="Hotdog Thioesterase"/>
    <property type="match status" value="1"/>
</dbReference>
<dbReference type="InterPro" id="IPR002539">
    <property type="entry name" value="MaoC-like_dom"/>
</dbReference>
<accession>A0A381R183</accession>
<dbReference type="EMBL" id="UINC01001638">
    <property type="protein sequence ID" value="SUZ85471.1"/>
    <property type="molecule type" value="Genomic_DNA"/>
</dbReference>
<protein>
    <recommendedName>
        <fullName evidence="1">MaoC-like domain-containing protein</fullName>
    </recommendedName>
</protein>
<dbReference type="PANTHER" id="PTHR42993">
    <property type="entry name" value="MAOC-LIKE DEHYDRATASE DOMAIN-CONTAINING PROTEIN"/>
    <property type="match status" value="1"/>
</dbReference>
<feature type="domain" description="MaoC-like" evidence="1">
    <location>
        <begin position="13"/>
        <end position="123"/>
    </location>
</feature>
<dbReference type="SUPFAM" id="SSF54637">
    <property type="entry name" value="Thioesterase/thiol ester dehydrase-isomerase"/>
    <property type="match status" value="1"/>
</dbReference>
<dbReference type="PANTHER" id="PTHR42993:SF1">
    <property type="entry name" value="MAOC-LIKE DEHYDRATASE DOMAIN-CONTAINING PROTEIN"/>
    <property type="match status" value="1"/>
</dbReference>
<dbReference type="Pfam" id="PF01575">
    <property type="entry name" value="MaoC_dehydratas"/>
    <property type="match status" value="1"/>
</dbReference>
<evidence type="ECO:0000259" key="1">
    <source>
        <dbReference type="Pfam" id="PF01575"/>
    </source>
</evidence>